<dbReference type="PRINTS" id="PR01007">
    <property type="entry name" value="FLGHOOKFLIK"/>
</dbReference>
<feature type="region of interest" description="Disordered" evidence="4">
    <location>
        <begin position="213"/>
        <end position="265"/>
    </location>
</feature>
<evidence type="ECO:0000313" key="6">
    <source>
        <dbReference type="EMBL" id="RDH84389.1"/>
    </source>
</evidence>
<proteinExistence type="inferred from homology"/>
<evidence type="ECO:0000256" key="1">
    <source>
        <dbReference type="ARBA" id="ARBA00003944"/>
    </source>
</evidence>
<reference evidence="6 7" key="1">
    <citation type="journal article" date="2018" name="ISME J.">
        <title>Endosymbiont genomes yield clues of tubeworm success.</title>
        <authorList>
            <person name="Li Y."/>
            <person name="Liles M.R."/>
            <person name="Halanych K.M."/>
        </authorList>
    </citation>
    <scope>NUCLEOTIDE SEQUENCE [LARGE SCALE GENOMIC DNA]</scope>
    <source>
        <strain evidence="6">A1462</strain>
    </source>
</reference>
<protein>
    <submittedName>
        <fullName evidence="6">Flagellar hook-length control protein FliK</fullName>
    </submittedName>
</protein>
<comment type="caution">
    <text evidence="6">The sequence shown here is derived from an EMBL/GenBank/DDBJ whole genome shotgun (WGS) entry which is preliminary data.</text>
</comment>
<dbReference type="PANTHER" id="PTHR37533">
    <property type="entry name" value="FLAGELLAR HOOK-LENGTH CONTROL PROTEIN"/>
    <property type="match status" value="1"/>
</dbReference>
<dbReference type="Proteomes" id="UP000254771">
    <property type="component" value="Unassembled WGS sequence"/>
</dbReference>
<name>A0A370DHI8_9GAMM</name>
<dbReference type="GO" id="GO:0009424">
    <property type="term" value="C:bacterial-type flagellum hook"/>
    <property type="evidence" value="ECO:0007669"/>
    <property type="project" value="InterPro"/>
</dbReference>
<keyword evidence="3" id="KW-1005">Bacterial flagellum biogenesis</keyword>
<keyword evidence="6" id="KW-0966">Cell projection</keyword>
<dbReference type="CDD" id="cd17470">
    <property type="entry name" value="T3SS_Flik_C"/>
    <property type="match status" value="1"/>
</dbReference>
<evidence type="ECO:0000313" key="7">
    <source>
        <dbReference type="Proteomes" id="UP000254771"/>
    </source>
</evidence>
<dbReference type="AlphaFoldDB" id="A0A370DHI8"/>
<accession>A0A370DHI8</accession>
<gene>
    <name evidence="6" type="ORF">DIZ78_12440</name>
</gene>
<dbReference type="PANTHER" id="PTHR37533:SF2">
    <property type="entry name" value="FLAGELLAR HOOK-LENGTH CONTROL PROTEIN"/>
    <property type="match status" value="1"/>
</dbReference>
<comment type="function">
    <text evidence="1">Controls the length of the flagellar hook.</text>
</comment>
<evidence type="ECO:0000256" key="4">
    <source>
        <dbReference type="SAM" id="MobiDB-lite"/>
    </source>
</evidence>
<keyword evidence="6" id="KW-0969">Cilium</keyword>
<dbReference type="EMBL" id="QFXE01000015">
    <property type="protein sequence ID" value="RDH84389.1"/>
    <property type="molecule type" value="Genomic_DNA"/>
</dbReference>
<comment type="similarity">
    <text evidence="2">Belongs to the FliK family.</text>
</comment>
<evidence type="ECO:0000256" key="3">
    <source>
        <dbReference type="ARBA" id="ARBA00022795"/>
    </source>
</evidence>
<keyword evidence="6" id="KW-0282">Flagellum</keyword>
<keyword evidence="7" id="KW-1185">Reference proteome</keyword>
<evidence type="ECO:0000256" key="2">
    <source>
        <dbReference type="ARBA" id="ARBA00009149"/>
    </source>
</evidence>
<dbReference type="InterPro" id="IPR001635">
    <property type="entry name" value="Flag_hook_Flik"/>
</dbReference>
<dbReference type="InterPro" id="IPR052563">
    <property type="entry name" value="FliK"/>
</dbReference>
<dbReference type="GO" id="GO:0044780">
    <property type="term" value="P:bacterial-type flagellum assembly"/>
    <property type="evidence" value="ECO:0007669"/>
    <property type="project" value="InterPro"/>
</dbReference>
<evidence type="ECO:0000259" key="5">
    <source>
        <dbReference type="Pfam" id="PF02120"/>
    </source>
</evidence>
<dbReference type="Pfam" id="PF02120">
    <property type="entry name" value="Flg_hook"/>
    <property type="match status" value="1"/>
</dbReference>
<dbReference type="InterPro" id="IPR038610">
    <property type="entry name" value="FliK-like_C_sf"/>
</dbReference>
<feature type="domain" description="Flagellar hook-length control protein-like C-terminal" evidence="5">
    <location>
        <begin position="140"/>
        <end position="222"/>
    </location>
</feature>
<dbReference type="InterPro" id="IPR021136">
    <property type="entry name" value="Flagellar_hook_control-like_C"/>
</dbReference>
<sequence length="265" mass="27409">MPGVEGSDKLTPFIATGGNLLPFNPAANGKTMPQAAIQLTDTSGLQAALPPIGTDAQADMKTALMLGQLAQGAAKGDLAGLGRVSEGVALEGRTVGEITGGFSLAGFQAVGGGTAARPGMEMLRVDVPVSQPGWDQAVGERIQWMLGRNIQSAEVKLTPPNMGPMEIRISVQNDQASVSFIAQQPLTREALEAAIPRLRDMLGEANLNLANVDVGQRENQDAQPGAEGRGRGESVGIGGESANLPESGEPQATRRMSNGLVDDYA</sequence>
<dbReference type="Gene3D" id="3.30.750.140">
    <property type="match status" value="1"/>
</dbReference>
<organism evidence="6 7">
    <name type="scientific">endosymbiont of Escarpia spicata</name>
    <dbReference type="NCBI Taxonomy" id="2200908"/>
    <lineage>
        <taxon>Bacteria</taxon>
        <taxon>Pseudomonadati</taxon>
        <taxon>Pseudomonadota</taxon>
        <taxon>Gammaproteobacteria</taxon>
        <taxon>sulfur-oxidizing symbionts</taxon>
    </lineage>
</organism>